<proteinExistence type="predicted"/>
<dbReference type="AlphaFoldDB" id="A0A9D9IC02"/>
<dbReference type="EMBL" id="JADIMF010000122">
    <property type="protein sequence ID" value="MBO8469602.1"/>
    <property type="molecule type" value="Genomic_DNA"/>
</dbReference>
<evidence type="ECO:0000256" key="1">
    <source>
        <dbReference type="SAM" id="Phobius"/>
    </source>
</evidence>
<evidence type="ECO:0000313" key="2">
    <source>
        <dbReference type="EMBL" id="MBO8469602.1"/>
    </source>
</evidence>
<evidence type="ECO:0000313" key="3">
    <source>
        <dbReference type="Proteomes" id="UP000810292"/>
    </source>
</evidence>
<dbReference type="Proteomes" id="UP000810292">
    <property type="component" value="Unassembled WGS sequence"/>
</dbReference>
<feature type="transmembrane region" description="Helical" evidence="1">
    <location>
        <begin position="9"/>
        <end position="34"/>
    </location>
</feature>
<accession>A0A9D9IC02</accession>
<organism evidence="2 3">
    <name type="scientific">Candidatus Ornithospirochaeta stercoravium</name>
    <dbReference type="NCBI Taxonomy" id="2840897"/>
    <lineage>
        <taxon>Bacteria</taxon>
        <taxon>Pseudomonadati</taxon>
        <taxon>Spirochaetota</taxon>
        <taxon>Spirochaetia</taxon>
        <taxon>Spirochaetales</taxon>
        <taxon>Spirochaetaceae</taxon>
        <taxon>Spirochaetaceae incertae sedis</taxon>
        <taxon>Candidatus Ornithospirochaeta</taxon>
    </lineage>
</organism>
<feature type="transmembrane region" description="Helical" evidence="1">
    <location>
        <begin position="40"/>
        <end position="61"/>
    </location>
</feature>
<evidence type="ECO:0008006" key="4">
    <source>
        <dbReference type="Google" id="ProtNLM"/>
    </source>
</evidence>
<reference evidence="2" key="1">
    <citation type="submission" date="2020-10" db="EMBL/GenBank/DDBJ databases">
        <authorList>
            <person name="Gilroy R."/>
        </authorList>
    </citation>
    <scope>NUCLEOTIDE SEQUENCE</scope>
    <source>
        <strain evidence="2">14700</strain>
    </source>
</reference>
<reference evidence="2" key="2">
    <citation type="journal article" date="2021" name="PeerJ">
        <title>Extensive microbial diversity within the chicken gut microbiome revealed by metagenomics and culture.</title>
        <authorList>
            <person name="Gilroy R."/>
            <person name="Ravi A."/>
            <person name="Getino M."/>
            <person name="Pursley I."/>
            <person name="Horton D.L."/>
            <person name="Alikhan N.F."/>
            <person name="Baker D."/>
            <person name="Gharbi K."/>
            <person name="Hall N."/>
            <person name="Watson M."/>
            <person name="Adriaenssens E.M."/>
            <person name="Foster-Nyarko E."/>
            <person name="Jarju S."/>
            <person name="Secka A."/>
            <person name="Antonio M."/>
            <person name="Oren A."/>
            <person name="Chaudhuri R.R."/>
            <person name="La Ragione R."/>
            <person name="Hildebrand F."/>
            <person name="Pallen M.J."/>
        </authorList>
    </citation>
    <scope>NUCLEOTIDE SEQUENCE</scope>
    <source>
        <strain evidence="2">14700</strain>
    </source>
</reference>
<name>A0A9D9IC02_9SPIO</name>
<protein>
    <recommendedName>
        <fullName evidence="4">C2H2-type domain-containing protein</fullName>
    </recommendedName>
</protein>
<comment type="caution">
    <text evidence="2">The sequence shown here is derived from an EMBL/GenBank/DDBJ whole genome shotgun (WGS) entry which is preliminary data.</text>
</comment>
<keyword evidence="1" id="KW-1133">Transmembrane helix</keyword>
<sequence length="115" mass="13159">MKEKEYEKLLLKAETVFTSVIVIFFIAIIMLIALCIPGTAAFFIIFAVSLVLLIVSVLMALEIERTAGWYECRECGHKYIPERKAMLLSAHIGRTRHLRCPKCGKKSWNRKIISD</sequence>
<gene>
    <name evidence="2" type="ORF">IAA72_07445</name>
</gene>
<keyword evidence="1" id="KW-0812">Transmembrane</keyword>
<keyword evidence="1" id="KW-0472">Membrane</keyword>